<protein>
    <submittedName>
        <fullName evidence="1">Uncharacterized protein</fullName>
    </submittedName>
</protein>
<keyword evidence="2" id="KW-1185">Reference proteome</keyword>
<reference evidence="1 2" key="1">
    <citation type="submission" date="2019-07" db="EMBL/GenBank/DDBJ databases">
        <title>Genomics analysis of Aphanomyces spp. identifies a new class of oomycete effector associated with host adaptation.</title>
        <authorList>
            <person name="Gaulin E."/>
        </authorList>
    </citation>
    <scope>NUCLEOTIDE SEQUENCE [LARGE SCALE GENOMIC DNA]</scope>
    <source>
        <strain evidence="1 2">ATCC 201684</strain>
    </source>
</reference>
<name>A0A6G0WCX1_9STRA</name>
<gene>
    <name evidence="1" type="ORF">Ae201684_016323</name>
</gene>
<proteinExistence type="predicted"/>
<evidence type="ECO:0000313" key="1">
    <source>
        <dbReference type="EMBL" id="KAF0725171.1"/>
    </source>
</evidence>
<evidence type="ECO:0000313" key="2">
    <source>
        <dbReference type="Proteomes" id="UP000481153"/>
    </source>
</evidence>
<dbReference type="Proteomes" id="UP000481153">
    <property type="component" value="Unassembled WGS sequence"/>
</dbReference>
<dbReference type="AlphaFoldDB" id="A0A6G0WCX1"/>
<accession>A0A6G0WCX1</accession>
<sequence length="71" mass="7439">MCGIVGSVKSELLAARKGGAIQGDGQARLRVESPQLSTAAGERKGSVAGMDRGEGWLLGCPRATPSVDWRW</sequence>
<organism evidence="1 2">
    <name type="scientific">Aphanomyces euteiches</name>
    <dbReference type="NCBI Taxonomy" id="100861"/>
    <lineage>
        <taxon>Eukaryota</taxon>
        <taxon>Sar</taxon>
        <taxon>Stramenopiles</taxon>
        <taxon>Oomycota</taxon>
        <taxon>Saprolegniomycetes</taxon>
        <taxon>Saprolegniales</taxon>
        <taxon>Verrucalvaceae</taxon>
        <taxon>Aphanomyces</taxon>
    </lineage>
</organism>
<comment type="caution">
    <text evidence="1">The sequence shown here is derived from an EMBL/GenBank/DDBJ whole genome shotgun (WGS) entry which is preliminary data.</text>
</comment>
<dbReference type="EMBL" id="VJMJ01000249">
    <property type="protein sequence ID" value="KAF0725171.1"/>
    <property type="molecule type" value="Genomic_DNA"/>
</dbReference>